<dbReference type="PANTHER" id="PTHR43643:SF3">
    <property type="entry name" value="HISTIDINOL-PHOSPHATE AMINOTRANSFERASE"/>
    <property type="match status" value="1"/>
</dbReference>
<protein>
    <recommendedName>
        <fullName evidence="9">Histidinol-phosphate aminotransferase</fullName>
        <ecNumber evidence="9">2.6.1.9</ecNumber>
    </recommendedName>
    <alternativeName>
        <fullName evidence="9">Imidazole acetol-phosphate transaminase</fullName>
    </alternativeName>
</protein>
<evidence type="ECO:0000313" key="12">
    <source>
        <dbReference type="Proteomes" id="UP000027936"/>
    </source>
</evidence>
<dbReference type="InterPro" id="IPR015421">
    <property type="entry name" value="PyrdxlP-dep_Trfase_major"/>
</dbReference>
<dbReference type="EC" id="2.6.1.9" evidence="9"/>
<keyword evidence="6 9" id="KW-0663">Pyridoxal phosphate</keyword>
<dbReference type="GO" id="GO:0000105">
    <property type="term" value="P:L-histidine biosynthetic process"/>
    <property type="evidence" value="ECO:0007669"/>
    <property type="project" value="UniProtKB-UniRule"/>
</dbReference>
<dbReference type="GO" id="GO:0030170">
    <property type="term" value="F:pyridoxal phosphate binding"/>
    <property type="evidence" value="ECO:0007669"/>
    <property type="project" value="InterPro"/>
</dbReference>
<gene>
    <name evidence="9" type="primary">hisC</name>
    <name evidence="11" type="ORF">M670_00561</name>
</gene>
<dbReference type="InterPro" id="IPR015422">
    <property type="entry name" value="PyrdxlP-dep_Trfase_small"/>
</dbReference>
<dbReference type="GO" id="GO:0004400">
    <property type="term" value="F:histidinol-phosphate transaminase activity"/>
    <property type="evidence" value="ECO:0007669"/>
    <property type="project" value="UniProtKB-UniRule"/>
</dbReference>
<dbReference type="InterPro" id="IPR001917">
    <property type="entry name" value="Aminotrans_II_pyridoxalP_BS"/>
</dbReference>
<dbReference type="NCBIfam" id="TIGR01141">
    <property type="entry name" value="hisC"/>
    <property type="match status" value="1"/>
</dbReference>
<dbReference type="HAMAP" id="MF_01023">
    <property type="entry name" value="HisC_aminotrans_2"/>
    <property type="match status" value="1"/>
</dbReference>
<evidence type="ECO:0000256" key="5">
    <source>
        <dbReference type="ARBA" id="ARBA00022679"/>
    </source>
</evidence>
<evidence type="ECO:0000256" key="9">
    <source>
        <dbReference type="HAMAP-Rule" id="MF_01023"/>
    </source>
</evidence>
<evidence type="ECO:0000256" key="1">
    <source>
        <dbReference type="ARBA" id="ARBA00001933"/>
    </source>
</evidence>
<dbReference type="InterPro" id="IPR015424">
    <property type="entry name" value="PyrdxlP-dep_Trfase"/>
</dbReference>
<proteinExistence type="inferred from homology"/>
<dbReference type="PANTHER" id="PTHR43643">
    <property type="entry name" value="HISTIDINOL-PHOSPHATE AMINOTRANSFERASE 2"/>
    <property type="match status" value="1"/>
</dbReference>
<dbReference type="Gene3D" id="3.90.1150.10">
    <property type="entry name" value="Aspartate Aminotransferase, domain 1"/>
    <property type="match status" value="1"/>
</dbReference>
<dbReference type="EMBL" id="JJRY01000001">
    <property type="protein sequence ID" value="KEF40534.1"/>
    <property type="molecule type" value="Genomic_DNA"/>
</dbReference>
<accession>A0A072NS57</accession>
<name>A0A072NS57_SCHAZ</name>
<evidence type="ECO:0000259" key="10">
    <source>
        <dbReference type="Pfam" id="PF00155"/>
    </source>
</evidence>
<dbReference type="InterPro" id="IPR005861">
    <property type="entry name" value="HisP_aminotrans"/>
</dbReference>
<dbReference type="Gene3D" id="3.40.640.10">
    <property type="entry name" value="Type I PLP-dependent aspartate aminotransferase-like (Major domain)"/>
    <property type="match status" value="1"/>
</dbReference>
<keyword evidence="4 9" id="KW-0032">Aminotransferase</keyword>
<dbReference type="AlphaFoldDB" id="A0A072NS57"/>
<keyword evidence="9" id="KW-0028">Amino-acid biosynthesis</keyword>
<dbReference type="InterPro" id="IPR050106">
    <property type="entry name" value="HistidinolP_aminotransfase"/>
</dbReference>
<evidence type="ECO:0000256" key="2">
    <source>
        <dbReference type="ARBA" id="ARBA00005011"/>
    </source>
</evidence>
<comment type="pathway">
    <text evidence="2 9">Amino-acid biosynthesis; L-histidine biosynthesis; L-histidine from 5-phospho-alpha-D-ribose 1-diphosphate: step 7/9.</text>
</comment>
<comment type="catalytic activity">
    <reaction evidence="8 9">
        <text>L-histidinol phosphate + 2-oxoglutarate = 3-(imidazol-4-yl)-2-oxopropyl phosphate + L-glutamate</text>
        <dbReference type="Rhea" id="RHEA:23744"/>
        <dbReference type="ChEBI" id="CHEBI:16810"/>
        <dbReference type="ChEBI" id="CHEBI:29985"/>
        <dbReference type="ChEBI" id="CHEBI:57766"/>
        <dbReference type="ChEBI" id="CHEBI:57980"/>
        <dbReference type="EC" id="2.6.1.9"/>
    </reaction>
</comment>
<comment type="cofactor">
    <cofactor evidence="1 9">
        <name>pyridoxal 5'-phosphate</name>
        <dbReference type="ChEBI" id="CHEBI:597326"/>
    </cofactor>
</comment>
<dbReference type="Proteomes" id="UP000027936">
    <property type="component" value="Unassembled WGS sequence"/>
</dbReference>
<dbReference type="Pfam" id="PF00155">
    <property type="entry name" value="Aminotran_1_2"/>
    <property type="match status" value="1"/>
</dbReference>
<dbReference type="SUPFAM" id="SSF53383">
    <property type="entry name" value="PLP-dependent transferases"/>
    <property type="match status" value="1"/>
</dbReference>
<evidence type="ECO:0000256" key="8">
    <source>
        <dbReference type="ARBA" id="ARBA00047481"/>
    </source>
</evidence>
<evidence type="ECO:0000256" key="3">
    <source>
        <dbReference type="ARBA" id="ARBA00011738"/>
    </source>
</evidence>
<comment type="similarity">
    <text evidence="9">Belongs to the class-II pyridoxal-phosphate-dependent aminotransferase family. Histidinol-phosphate aminotransferase subfamily.</text>
</comment>
<keyword evidence="7 9" id="KW-0368">Histidine biosynthesis</keyword>
<reference evidence="11 12" key="1">
    <citation type="submission" date="2014-04" db="EMBL/GenBank/DDBJ databases">
        <title>Draft genome sequence of Bacillus azotoformans MEV2011, a (co-) denitrifying strain unable to grow in the presence of oxygen.</title>
        <authorList>
            <person name="Nielsen M."/>
            <person name="Schreiber L."/>
            <person name="Finster K."/>
            <person name="Schramm A."/>
        </authorList>
    </citation>
    <scope>NUCLEOTIDE SEQUENCE [LARGE SCALE GENOMIC DNA]</scope>
    <source>
        <strain evidence="11 12">MEV2011</strain>
    </source>
</reference>
<dbReference type="PATRIC" id="fig|1348973.3.peg.545"/>
<evidence type="ECO:0000256" key="6">
    <source>
        <dbReference type="ARBA" id="ARBA00022898"/>
    </source>
</evidence>
<evidence type="ECO:0000256" key="7">
    <source>
        <dbReference type="ARBA" id="ARBA00023102"/>
    </source>
</evidence>
<comment type="caution">
    <text evidence="11">The sequence shown here is derived from an EMBL/GenBank/DDBJ whole genome shotgun (WGS) entry which is preliminary data.</text>
</comment>
<dbReference type="UniPathway" id="UPA00031">
    <property type="reaction ID" value="UER00012"/>
</dbReference>
<feature type="modified residue" description="N6-(pyridoxal phosphate)lysine" evidence="9">
    <location>
        <position position="224"/>
    </location>
</feature>
<evidence type="ECO:0000256" key="4">
    <source>
        <dbReference type="ARBA" id="ARBA00022576"/>
    </source>
</evidence>
<dbReference type="PROSITE" id="PS00599">
    <property type="entry name" value="AA_TRANSFER_CLASS_2"/>
    <property type="match status" value="1"/>
</dbReference>
<organism evidence="11 12">
    <name type="scientific">Schinkia azotoformans MEV2011</name>
    <dbReference type="NCBI Taxonomy" id="1348973"/>
    <lineage>
        <taxon>Bacteria</taxon>
        <taxon>Bacillati</taxon>
        <taxon>Bacillota</taxon>
        <taxon>Bacilli</taxon>
        <taxon>Bacillales</taxon>
        <taxon>Bacillaceae</taxon>
        <taxon>Calidifontibacillus/Schinkia group</taxon>
        <taxon>Schinkia</taxon>
    </lineage>
</organism>
<feature type="domain" description="Aminotransferase class I/classII large" evidence="10">
    <location>
        <begin position="32"/>
        <end position="357"/>
    </location>
</feature>
<comment type="subunit">
    <text evidence="3 9">Homodimer.</text>
</comment>
<dbReference type="InterPro" id="IPR004839">
    <property type="entry name" value="Aminotransferase_I/II_large"/>
</dbReference>
<keyword evidence="5 9" id="KW-0808">Transferase</keyword>
<sequence>MKIKVNEQLIGLTPYQPGKPIEDVKRELGLDKITKLASNENPFGSSEKAKEAIRNSLDELALYPDGYARNMREKVAQFIGVDENQLIFGNGSDELIAILCTALLSPAKNTVMANPSFSQYSHNATLQGAEIRMVENINGEHDLDGMLKAIDENTAIVWVCNPNNPTGTYISEEKIVNFIKNVPEHILIVMDEAYNEYAVAEDYPNTLSYLKDYPNMIILRTFSKAYGLAALRVGYGVADPELITALDPARGPFNTSRIAHAAIVAAVDDQEFIQTCVKANREGLEQFYQFCKENELDYFPSQTNFILIDFKRSGQEVFDYLLRKGFIVRSGTPLGYPTAVRITVGSKEQNKEIIQALTEMLEESR</sequence>
<dbReference type="CDD" id="cd00609">
    <property type="entry name" value="AAT_like"/>
    <property type="match status" value="1"/>
</dbReference>
<evidence type="ECO:0000313" key="11">
    <source>
        <dbReference type="EMBL" id="KEF40534.1"/>
    </source>
</evidence>